<comment type="caution">
    <text evidence="2">The sequence shown here is derived from an EMBL/GenBank/DDBJ whole genome shotgun (WGS) entry which is preliminary data.</text>
</comment>
<sequence>MFVRVKPSGRYKYLQIVENSREGKKVKQHVLCTLGRLDRLTTSGQIDGLAKSLLRFSQKIEVINLYNQNQLKILKDVSIGPSLVFERIWKELGIDGIIKEMALNRNYQFDLERAIFLTVLHRLFAPGSDRAAEKWKQDFSVSRTEDIELHQLYRAMGWIGESIDIGISKETKSYQQFTKDRIEYLLFARNRDLFSTLAVVFFDTTSIYFEGEGGHTIGEYGHSKDQRPDLKQMVVGVVLDSEGRPICCELLPGNISDAKTLLPVIIRIKQRFGINSFCIVADRGMISKKTIETLESPSFRINYIFGCRMRRQKEVRNDVLGRRGGTYKEISAKRRGRSTPLLLKVKEVKLNGKRYIICYNPEQARKDAEDRKAIVLSLGKKLKQGDKSLVGNKGYRKYLKSNNKDVFEIDYDKLKEEELFDGKWVLRTNTSYPAEEVALQYKELWMVEQAFRTVKSVLETRPIYHKCDETIRGHVFCSFLALIVMKELYSRLELKGHHFEWNDILRDLQALREVTLQMNDQVYYLRTELRGTCYDVLNAVGVAIPPRVRH</sequence>
<evidence type="ECO:0000313" key="2">
    <source>
        <dbReference type="EMBL" id="KKL75977.1"/>
    </source>
</evidence>
<dbReference type="SUPFAM" id="SSF53098">
    <property type="entry name" value="Ribonuclease H-like"/>
    <property type="match status" value="1"/>
</dbReference>
<proteinExistence type="predicted"/>
<name>A0A0F9HLE8_9ZZZZ</name>
<dbReference type="PANTHER" id="PTHR34614">
    <property type="match status" value="1"/>
</dbReference>
<dbReference type="NCBIfam" id="NF033559">
    <property type="entry name" value="transpos_IS1634"/>
    <property type="match status" value="1"/>
</dbReference>
<dbReference type="GO" id="GO:0003677">
    <property type="term" value="F:DNA binding"/>
    <property type="evidence" value="ECO:0007669"/>
    <property type="project" value="InterPro"/>
</dbReference>
<dbReference type="Pfam" id="PF01609">
    <property type="entry name" value="DDE_Tnp_1"/>
    <property type="match status" value="1"/>
</dbReference>
<dbReference type="PANTHER" id="PTHR34614:SF2">
    <property type="entry name" value="TRANSPOSASE IS4-LIKE DOMAIN-CONTAINING PROTEIN"/>
    <property type="match status" value="1"/>
</dbReference>
<gene>
    <name evidence="2" type="ORF">LCGC14_2049500</name>
</gene>
<dbReference type="InterPro" id="IPR047654">
    <property type="entry name" value="IS1634_transpos"/>
</dbReference>
<organism evidence="2">
    <name type="scientific">marine sediment metagenome</name>
    <dbReference type="NCBI Taxonomy" id="412755"/>
    <lineage>
        <taxon>unclassified sequences</taxon>
        <taxon>metagenomes</taxon>
        <taxon>ecological metagenomes</taxon>
    </lineage>
</organism>
<accession>A0A0F9HLE8</accession>
<protein>
    <recommendedName>
        <fullName evidence="1">Transposase IS4-like domain-containing protein</fullName>
    </recommendedName>
</protein>
<dbReference type="GO" id="GO:0006313">
    <property type="term" value="P:DNA transposition"/>
    <property type="evidence" value="ECO:0007669"/>
    <property type="project" value="InterPro"/>
</dbReference>
<dbReference type="InterPro" id="IPR002559">
    <property type="entry name" value="Transposase_11"/>
</dbReference>
<reference evidence="2" key="1">
    <citation type="journal article" date="2015" name="Nature">
        <title>Complex archaea that bridge the gap between prokaryotes and eukaryotes.</title>
        <authorList>
            <person name="Spang A."/>
            <person name="Saw J.H."/>
            <person name="Jorgensen S.L."/>
            <person name="Zaremba-Niedzwiedzka K."/>
            <person name="Martijn J."/>
            <person name="Lind A.E."/>
            <person name="van Eijk R."/>
            <person name="Schleper C."/>
            <person name="Guy L."/>
            <person name="Ettema T.J."/>
        </authorList>
    </citation>
    <scope>NUCLEOTIDE SEQUENCE</scope>
</reference>
<dbReference type="AlphaFoldDB" id="A0A0F9HLE8"/>
<dbReference type="GO" id="GO:0004803">
    <property type="term" value="F:transposase activity"/>
    <property type="evidence" value="ECO:0007669"/>
    <property type="project" value="InterPro"/>
</dbReference>
<dbReference type="EMBL" id="LAZR01024194">
    <property type="protein sequence ID" value="KKL75977.1"/>
    <property type="molecule type" value="Genomic_DNA"/>
</dbReference>
<evidence type="ECO:0000259" key="1">
    <source>
        <dbReference type="Pfam" id="PF01609"/>
    </source>
</evidence>
<dbReference type="InterPro" id="IPR012337">
    <property type="entry name" value="RNaseH-like_sf"/>
</dbReference>
<feature type="domain" description="Transposase IS4-like" evidence="1">
    <location>
        <begin position="199"/>
        <end position="482"/>
    </location>
</feature>